<evidence type="ECO:0000256" key="1">
    <source>
        <dbReference type="SAM" id="MobiDB-lite"/>
    </source>
</evidence>
<organism evidence="2 3">
    <name type="scientific">Podospora fimiseda</name>
    <dbReference type="NCBI Taxonomy" id="252190"/>
    <lineage>
        <taxon>Eukaryota</taxon>
        <taxon>Fungi</taxon>
        <taxon>Dikarya</taxon>
        <taxon>Ascomycota</taxon>
        <taxon>Pezizomycotina</taxon>
        <taxon>Sordariomycetes</taxon>
        <taxon>Sordariomycetidae</taxon>
        <taxon>Sordariales</taxon>
        <taxon>Podosporaceae</taxon>
        <taxon>Podospora</taxon>
    </lineage>
</organism>
<gene>
    <name evidence="2" type="ORF">QBC38DRAFT_51319</name>
</gene>
<keyword evidence="3" id="KW-1185">Reference proteome</keyword>
<dbReference type="EMBL" id="MU865426">
    <property type="protein sequence ID" value="KAK4223442.1"/>
    <property type="molecule type" value="Genomic_DNA"/>
</dbReference>
<comment type="caution">
    <text evidence="2">The sequence shown here is derived from an EMBL/GenBank/DDBJ whole genome shotgun (WGS) entry which is preliminary data.</text>
</comment>
<dbReference type="AlphaFoldDB" id="A0AAN7GNY6"/>
<proteinExistence type="predicted"/>
<feature type="compositionally biased region" description="Polar residues" evidence="1">
    <location>
        <begin position="60"/>
        <end position="71"/>
    </location>
</feature>
<sequence length="426" mass="47330">MPTIKKEPGIAIKPDPGGRSGFDMSSIPQAPKVKHEKLKDELGGRVDMSSIPQAPPKAEGSQSFLQNVPQSRSNRRHGHRRRSYNYKPWTYINHGDWQFKVFYNRQKSDVEVIIYVGTRHLNMKSVEKEIFERLRNAHFQIEPISDYTTLSGINFPSSDGFSVHFGGNTRINMVTSTNEFKVDIDGMSTTVYIPVRPMQQQQPSLPPVLPKQEVKPNLSFSTVAETKPPVSQQLRLCNWNHVRADVSQPQQLGSLFSQPGKNEFSRADPLVASPLGEPRQGLEQPTTAPSFPQVLGREQQARLFSQPIMTVAAPQVSSSLLQAVPMLAQPAAVISLFQPIPAAFGQPATNGPVSITTSSVNDTENMVISSYGSVADNSSSANVNLQESKFEQTAKVDKDISLLQHKAAIEKQKVENTRHRRLELKQ</sequence>
<dbReference type="Proteomes" id="UP001301958">
    <property type="component" value="Unassembled WGS sequence"/>
</dbReference>
<feature type="region of interest" description="Disordered" evidence="1">
    <location>
        <begin position="1"/>
        <end position="80"/>
    </location>
</feature>
<reference evidence="2" key="1">
    <citation type="journal article" date="2023" name="Mol. Phylogenet. Evol.">
        <title>Genome-scale phylogeny and comparative genomics of the fungal order Sordariales.</title>
        <authorList>
            <person name="Hensen N."/>
            <person name="Bonometti L."/>
            <person name="Westerberg I."/>
            <person name="Brannstrom I.O."/>
            <person name="Guillou S."/>
            <person name="Cros-Aarteil S."/>
            <person name="Calhoun S."/>
            <person name="Haridas S."/>
            <person name="Kuo A."/>
            <person name="Mondo S."/>
            <person name="Pangilinan J."/>
            <person name="Riley R."/>
            <person name="LaButti K."/>
            <person name="Andreopoulos B."/>
            <person name="Lipzen A."/>
            <person name="Chen C."/>
            <person name="Yan M."/>
            <person name="Daum C."/>
            <person name="Ng V."/>
            <person name="Clum A."/>
            <person name="Steindorff A."/>
            <person name="Ohm R.A."/>
            <person name="Martin F."/>
            <person name="Silar P."/>
            <person name="Natvig D.O."/>
            <person name="Lalanne C."/>
            <person name="Gautier V."/>
            <person name="Ament-Velasquez S.L."/>
            <person name="Kruys A."/>
            <person name="Hutchinson M.I."/>
            <person name="Powell A.J."/>
            <person name="Barry K."/>
            <person name="Miller A.N."/>
            <person name="Grigoriev I.V."/>
            <person name="Debuchy R."/>
            <person name="Gladieux P."/>
            <person name="Hiltunen Thoren M."/>
            <person name="Johannesson H."/>
        </authorList>
    </citation>
    <scope>NUCLEOTIDE SEQUENCE</scope>
    <source>
        <strain evidence="2">CBS 990.96</strain>
    </source>
</reference>
<accession>A0AAN7GNY6</accession>
<feature type="region of interest" description="Disordered" evidence="1">
    <location>
        <begin position="266"/>
        <end position="287"/>
    </location>
</feature>
<reference evidence="2" key="2">
    <citation type="submission" date="2023-05" db="EMBL/GenBank/DDBJ databases">
        <authorList>
            <consortium name="Lawrence Berkeley National Laboratory"/>
            <person name="Steindorff A."/>
            <person name="Hensen N."/>
            <person name="Bonometti L."/>
            <person name="Westerberg I."/>
            <person name="Brannstrom I.O."/>
            <person name="Guillou S."/>
            <person name="Cros-Aarteil S."/>
            <person name="Calhoun S."/>
            <person name="Haridas S."/>
            <person name="Kuo A."/>
            <person name="Mondo S."/>
            <person name="Pangilinan J."/>
            <person name="Riley R."/>
            <person name="Labutti K."/>
            <person name="Andreopoulos B."/>
            <person name="Lipzen A."/>
            <person name="Chen C."/>
            <person name="Yanf M."/>
            <person name="Daum C."/>
            <person name="Ng V."/>
            <person name="Clum A."/>
            <person name="Ohm R."/>
            <person name="Martin F."/>
            <person name="Silar P."/>
            <person name="Natvig D."/>
            <person name="Lalanne C."/>
            <person name="Gautier V."/>
            <person name="Ament-Velasquez S.L."/>
            <person name="Kruys A."/>
            <person name="Hutchinson M.I."/>
            <person name="Powell A.J."/>
            <person name="Barry K."/>
            <person name="Miller A.N."/>
            <person name="Grigoriev I.V."/>
            <person name="Debuchy R."/>
            <person name="Gladieux P."/>
            <person name="Thoren M.H."/>
            <person name="Johannesson H."/>
        </authorList>
    </citation>
    <scope>NUCLEOTIDE SEQUENCE</scope>
    <source>
        <strain evidence="2">CBS 990.96</strain>
    </source>
</reference>
<evidence type="ECO:0000313" key="3">
    <source>
        <dbReference type="Proteomes" id="UP001301958"/>
    </source>
</evidence>
<protein>
    <submittedName>
        <fullName evidence="2">Uncharacterized protein</fullName>
    </submittedName>
</protein>
<evidence type="ECO:0000313" key="2">
    <source>
        <dbReference type="EMBL" id="KAK4223442.1"/>
    </source>
</evidence>
<name>A0AAN7GNY6_9PEZI</name>